<name>A0ABV7UH80_9HYPH</name>
<evidence type="ECO:0000313" key="3">
    <source>
        <dbReference type="Proteomes" id="UP001595704"/>
    </source>
</evidence>
<organism evidence="2 3">
    <name type="scientific">Camelimonas fluminis</name>
    <dbReference type="NCBI Taxonomy" id="1576911"/>
    <lineage>
        <taxon>Bacteria</taxon>
        <taxon>Pseudomonadati</taxon>
        <taxon>Pseudomonadota</taxon>
        <taxon>Alphaproteobacteria</taxon>
        <taxon>Hyphomicrobiales</taxon>
        <taxon>Chelatococcaceae</taxon>
        <taxon>Camelimonas</taxon>
    </lineage>
</organism>
<gene>
    <name evidence="2" type="ORF">ACFONL_10445</name>
</gene>
<proteinExistence type="predicted"/>
<reference evidence="3" key="1">
    <citation type="journal article" date="2019" name="Int. J. Syst. Evol. Microbiol.">
        <title>The Global Catalogue of Microorganisms (GCM) 10K type strain sequencing project: providing services to taxonomists for standard genome sequencing and annotation.</title>
        <authorList>
            <consortium name="The Broad Institute Genomics Platform"/>
            <consortium name="The Broad Institute Genome Sequencing Center for Infectious Disease"/>
            <person name="Wu L."/>
            <person name="Ma J."/>
        </authorList>
    </citation>
    <scope>NUCLEOTIDE SEQUENCE [LARGE SCALE GENOMIC DNA]</scope>
    <source>
        <strain evidence="3">KCTC 42282</strain>
    </source>
</reference>
<evidence type="ECO:0000256" key="1">
    <source>
        <dbReference type="SAM" id="MobiDB-lite"/>
    </source>
</evidence>
<comment type="caution">
    <text evidence="2">The sequence shown here is derived from an EMBL/GenBank/DDBJ whole genome shotgun (WGS) entry which is preliminary data.</text>
</comment>
<dbReference type="Proteomes" id="UP001595704">
    <property type="component" value="Unassembled WGS sequence"/>
</dbReference>
<accession>A0ABV7UH80</accession>
<feature type="region of interest" description="Disordered" evidence="1">
    <location>
        <begin position="48"/>
        <end position="70"/>
    </location>
</feature>
<evidence type="ECO:0000313" key="2">
    <source>
        <dbReference type="EMBL" id="MFC3637790.1"/>
    </source>
</evidence>
<dbReference type="RefSeq" id="WP_191317799.1">
    <property type="nucleotide sequence ID" value="NZ_BNCG01000001.1"/>
</dbReference>
<protein>
    <submittedName>
        <fullName evidence="2">Uncharacterized protein</fullName>
    </submittedName>
</protein>
<keyword evidence="3" id="KW-1185">Reference proteome</keyword>
<dbReference type="EMBL" id="JBHRYC010000050">
    <property type="protein sequence ID" value="MFC3637790.1"/>
    <property type="molecule type" value="Genomic_DNA"/>
</dbReference>
<sequence length="87" mass="9682">MAKTARLSPTLRERGAPDWPTTICDAQIMIPLPEPIIRQVPAKDIPHGGLIKNGCRSRPPRARAFSGKMEPTFREENASIKAIEHLK</sequence>